<proteinExistence type="predicted"/>
<feature type="region of interest" description="Disordered" evidence="8">
    <location>
        <begin position="186"/>
        <end position="205"/>
    </location>
</feature>
<dbReference type="Proteomes" id="UP000317318">
    <property type="component" value="Chromosome"/>
</dbReference>
<dbReference type="GO" id="GO:0016763">
    <property type="term" value="F:pentosyltransferase activity"/>
    <property type="evidence" value="ECO:0007669"/>
    <property type="project" value="TreeGrafter"/>
</dbReference>
<evidence type="ECO:0000256" key="4">
    <source>
        <dbReference type="ARBA" id="ARBA00022679"/>
    </source>
</evidence>
<dbReference type="PANTHER" id="PTHR33908">
    <property type="entry name" value="MANNOSYLTRANSFERASE YKCB-RELATED"/>
    <property type="match status" value="1"/>
</dbReference>
<dbReference type="OrthoDB" id="231161at2"/>
<dbReference type="KEGG" id="svp:Pan189_40560"/>
<keyword evidence="6 9" id="KW-1133">Transmembrane helix</keyword>
<evidence type="ECO:0000256" key="8">
    <source>
        <dbReference type="SAM" id="MobiDB-lite"/>
    </source>
</evidence>
<evidence type="ECO:0000256" key="6">
    <source>
        <dbReference type="ARBA" id="ARBA00022989"/>
    </source>
</evidence>
<name>A0A517R6X2_9PLAN</name>
<keyword evidence="3" id="KW-0328">Glycosyltransferase</keyword>
<accession>A0A517R6X2</accession>
<evidence type="ECO:0008006" key="12">
    <source>
        <dbReference type="Google" id="ProtNLM"/>
    </source>
</evidence>
<feature type="transmembrane region" description="Helical" evidence="9">
    <location>
        <begin position="272"/>
        <end position="291"/>
    </location>
</feature>
<dbReference type="GO" id="GO:0009103">
    <property type="term" value="P:lipopolysaccharide biosynthetic process"/>
    <property type="evidence" value="ECO:0007669"/>
    <property type="project" value="UniProtKB-ARBA"/>
</dbReference>
<dbReference type="InterPro" id="IPR050297">
    <property type="entry name" value="LipidA_mod_glycosyltrf_83"/>
</dbReference>
<keyword evidence="5 9" id="KW-0812">Transmembrane</keyword>
<feature type="transmembrane region" description="Helical" evidence="9">
    <location>
        <begin position="25"/>
        <end position="45"/>
    </location>
</feature>
<organism evidence="10 11">
    <name type="scientific">Stratiformator vulcanicus</name>
    <dbReference type="NCBI Taxonomy" id="2527980"/>
    <lineage>
        <taxon>Bacteria</taxon>
        <taxon>Pseudomonadati</taxon>
        <taxon>Planctomycetota</taxon>
        <taxon>Planctomycetia</taxon>
        <taxon>Planctomycetales</taxon>
        <taxon>Planctomycetaceae</taxon>
        <taxon>Stratiformator</taxon>
    </lineage>
</organism>
<evidence type="ECO:0000256" key="2">
    <source>
        <dbReference type="ARBA" id="ARBA00022475"/>
    </source>
</evidence>
<feature type="transmembrane region" description="Helical" evidence="9">
    <location>
        <begin position="132"/>
        <end position="151"/>
    </location>
</feature>
<evidence type="ECO:0000256" key="3">
    <source>
        <dbReference type="ARBA" id="ARBA00022676"/>
    </source>
</evidence>
<feature type="transmembrane region" description="Helical" evidence="9">
    <location>
        <begin position="441"/>
        <end position="465"/>
    </location>
</feature>
<dbReference type="PANTHER" id="PTHR33908:SF11">
    <property type="entry name" value="MEMBRANE PROTEIN"/>
    <property type="match status" value="1"/>
</dbReference>
<sequence>MTTPATRSASEGEKFIGAPRHRWRWIALICVIACLSRSAVFVRYFDSFAEDPDAYYALASGLVERGEFGTDRQRAYRPPLYPLVVTADVAVDRLTDSAVGRGITIGFLQILFGVATVLLTERTCRNLGLGNWSYAAALIVALDPILLRYTAYVMTEVFSAFLAALLLWLISMLSVTPNAAAPGRKRIGDNGSMSEEKLSPSDDPLLTSRGFDEGDSWRPVPVLRKYGLPLAIGVVFGLCVLCRPTFAAFGLLAAALWAFWNVRSLVRGQVRLLAPAMIVLGFSLAINPWVIRNTMVFNRPVMLTTHGGYTLLLGNNPTFYNEVVRQPMGTVWSAESLHRWQFLQSSIDHPFIYHCFADLDGKRADFRPLEFEPADYPFDITKELDPNSPLVELHIDSYQRKRAIVNIRRDPSGAARAIILRLSRLWSPVPIGPAREGIPAIAIWGVGIWNAAVFLLAAIGLVLVALRRRRQFLPAILLILAFTAVHTLYWANARMRAPLVPAIAVLAAIPLLEANRWHKSRFVK</sequence>
<dbReference type="AlphaFoldDB" id="A0A517R6X2"/>
<reference evidence="10 11" key="1">
    <citation type="submission" date="2019-02" db="EMBL/GenBank/DDBJ databases">
        <title>Deep-cultivation of Planctomycetes and their phenomic and genomic characterization uncovers novel biology.</title>
        <authorList>
            <person name="Wiegand S."/>
            <person name="Jogler M."/>
            <person name="Boedeker C."/>
            <person name="Pinto D."/>
            <person name="Vollmers J."/>
            <person name="Rivas-Marin E."/>
            <person name="Kohn T."/>
            <person name="Peeters S.H."/>
            <person name="Heuer A."/>
            <person name="Rast P."/>
            <person name="Oberbeckmann S."/>
            <person name="Bunk B."/>
            <person name="Jeske O."/>
            <person name="Meyerdierks A."/>
            <person name="Storesund J.E."/>
            <person name="Kallscheuer N."/>
            <person name="Luecker S."/>
            <person name="Lage O.M."/>
            <person name="Pohl T."/>
            <person name="Merkel B.J."/>
            <person name="Hornburger P."/>
            <person name="Mueller R.-W."/>
            <person name="Bruemmer F."/>
            <person name="Labrenz M."/>
            <person name="Spormann A.M."/>
            <person name="Op den Camp H."/>
            <person name="Overmann J."/>
            <person name="Amann R."/>
            <person name="Jetten M.S.M."/>
            <person name="Mascher T."/>
            <person name="Medema M.H."/>
            <person name="Devos D.P."/>
            <person name="Kaster A.-K."/>
            <person name="Ovreas L."/>
            <person name="Rohde M."/>
            <person name="Galperin M.Y."/>
            <person name="Jogler C."/>
        </authorList>
    </citation>
    <scope>NUCLEOTIDE SEQUENCE [LARGE SCALE GENOMIC DNA]</scope>
    <source>
        <strain evidence="10 11">Pan189</strain>
    </source>
</reference>
<keyword evidence="2" id="KW-1003">Cell membrane</keyword>
<keyword evidence="11" id="KW-1185">Reference proteome</keyword>
<keyword evidence="7 9" id="KW-0472">Membrane</keyword>
<keyword evidence="4" id="KW-0808">Transferase</keyword>
<protein>
    <recommendedName>
        <fullName evidence="12">Glycosyltransferase RgtA/B/C/D-like domain-containing protein</fullName>
    </recommendedName>
</protein>
<feature type="transmembrane region" description="Helical" evidence="9">
    <location>
        <begin position="472"/>
        <end position="491"/>
    </location>
</feature>
<feature type="transmembrane region" description="Helical" evidence="9">
    <location>
        <begin position="228"/>
        <end position="260"/>
    </location>
</feature>
<comment type="subcellular location">
    <subcellularLocation>
        <location evidence="1">Cell membrane</location>
        <topology evidence="1">Multi-pass membrane protein</topology>
    </subcellularLocation>
</comment>
<gene>
    <name evidence="10" type="ORF">Pan189_40560</name>
</gene>
<feature type="transmembrane region" description="Helical" evidence="9">
    <location>
        <begin position="157"/>
        <end position="176"/>
    </location>
</feature>
<evidence type="ECO:0000256" key="5">
    <source>
        <dbReference type="ARBA" id="ARBA00022692"/>
    </source>
</evidence>
<evidence type="ECO:0000313" key="11">
    <source>
        <dbReference type="Proteomes" id="UP000317318"/>
    </source>
</evidence>
<feature type="transmembrane region" description="Helical" evidence="9">
    <location>
        <begin position="98"/>
        <end position="120"/>
    </location>
</feature>
<evidence type="ECO:0000256" key="7">
    <source>
        <dbReference type="ARBA" id="ARBA00023136"/>
    </source>
</evidence>
<evidence type="ECO:0000256" key="9">
    <source>
        <dbReference type="SAM" id="Phobius"/>
    </source>
</evidence>
<evidence type="ECO:0000313" key="10">
    <source>
        <dbReference type="EMBL" id="QDT39647.1"/>
    </source>
</evidence>
<dbReference type="EMBL" id="CP036268">
    <property type="protein sequence ID" value="QDT39647.1"/>
    <property type="molecule type" value="Genomic_DNA"/>
</dbReference>
<dbReference type="RefSeq" id="WP_145365770.1">
    <property type="nucleotide sequence ID" value="NZ_CP036268.1"/>
</dbReference>
<evidence type="ECO:0000256" key="1">
    <source>
        <dbReference type="ARBA" id="ARBA00004651"/>
    </source>
</evidence>
<dbReference type="GO" id="GO:0005886">
    <property type="term" value="C:plasma membrane"/>
    <property type="evidence" value="ECO:0007669"/>
    <property type="project" value="UniProtKB-SubCell"/>
</dbReference>